<feature type="compositionally biased region" description="Low complexity" evidence="3">
    <location>
        <begin position="628"/>
        <end position="639"/>
    </location>
</feature>
<dbReference type="Gene3D" id="2.130.10.10">
    <property type="entry name" value="YVTN repeat-like/Quinoprotein amine dehydrogenase"/>
    <property type="match status" value="1"/>
</dbReference>
<dbReference type="AlphaFoldDB" id="A0A7S1TL67"/>
<dbReference type="InterPro" id="IPR001680">
    <property type="entry name" value="WD40_rpt"/>
</dbReference>
<dbReference type="PROSITE" id="PS00678">
    <property type="entry name" value="WD_REPEATS_1"/>
    <property type="match status" value="1"/>
</dbReference>
<feature type="compositionally biased region" description="Basic and acidic residues" evidence="3">
    <location>
        <begin position="695"/>
        <end position="706"/>
    </location>
</feature>
<evidence type="ECO:0000313" key="4">
    <source>
        <dbReference type="EMBL" id="CAD9240113.1"/>
    </source>
</evidence>
<feature type="compositionally biased region" description="Basic and acidic residues" evidence="3">
    <location>
        <begin position="110"/>
        <end position="122"/>
    </location>
</feature>
<dbReference type="SUPFAM" id="SSF50978">
    <property type="entry name" value="WD40 repeat-like"/>
    <property type="match status" value="1"/>
</dbReference>
<feature type="compositionally biased region" description="Low complexity" evidence="3">
    <location>
        <begin position="79"/>
        <end position="89"/>
    </location>
</feature>
<evidence type="ECO:0000256" key="2">
    <source>
        <dbReference type="ARBA" id="ARBA00022737"/>
    </source>
</evidence>
<feature type="compositionally biased region" description="Acidic residues" evidence="3">
    <location>
        <begin position="368"/>
        <end position="391"/>
    </location>
</feature>
<dbReference type="EMBL" id="HBGI01002833">
    <property type="protein sequence ID" value="CAD9240113.1"/>
    <property type="molecule type" value="Transcribed_RNA"/>
</dbReference>
<dbReference type="InterPro" id="IPR019775">
    <property type="entry name" value="WD40_repeat_CS"/>
</dbReference>
<keyword evidence="2" id="KW-0677">Repeat</keyword>
<dbReference type="InterPro" id="IPR036322">
    <property type="entry name" value="WD40_repeat_dom_sf"/>
</dbReference>
<evidence type="ECO:0000256" key="3">
    <source>
        <dbReference type="SAM" id="MobiDB-lite"/>
    </source>
</evidence>
<organism evidence="4">
    <name type="scientific">Erythrolobus australicus</name>
    <dbReference type="NCBI Taxonomy" id="1077150"/>
    <lineage>
        <taxon>Eukaryota</taxon>
        <taxon>Rhodophyta</taxon>
        <taxon>Bangiophyceae</taxon>
        <taxon>Porphyridiales</taxon>
        <taxon>Porphyridiaceae</taxon>
        <taxon>Erythrolobus</taxon>
    </lineage>
</organism>
<proteinExistence type="predicted"/>
<feature type="region of interest" description="Disordered" evidence="3">
    <location>
        <begin position="368"/>
        <end position="398"/>
    </location>
</feature>
<dbReference type="InterPro" id="IPR015943">
    <property type="entry name" value="WD40/YVTN_repeat-like_dom_sf"/>
</dbReference>
<dbReference type="SMART" id="SM00320">
    <property type="entry name" value="WD40"/>
    <property type="match status" value="1"/>
</dbReference>
<feature type="compositionally biased region" description="Basic and acidic residues" evidence="3">
    <location>
        <begin position="671"/>
        <end position="682"/>
    </location>
</feature>
<keyword evidence="1" id="KW-0853">WD repeat</keyword>
<sequence>MGEEELKEAEGKDAELVRLPEEPLDQHGAPEAVDADARMPPESELTAKLGVPTAQAAEDAESESSDSGTDAVLADRFGAPPAEEPTIPAELREASISSDDREEPEVSVAEQHDNARTDDVPRDSPAMTDASVLGAPLGTMDAEEPEPGIGHDESVAGHGESFMGHDEPFTGHDEHVVGGGELARHESSVSSESESHVVGAEAEPVNQLEDVVDITDADVLPADNSPIDVVPESFEVTATEEIFDLKHTGSPTDLVWLNEKLVVSAGEDGQVVLWNMEKLDKLFSFYPYGSETVSMLHVLPTPSSDGNVAHLLTLSETSRILKFWRISARKAELTRSMALPPKRDSTDISVTLPLVPNAKNFTTVYSLDDEGELGPEIEPEPVTSSEEDEDVSISSSDVGENENAELEMADMGDVDDRTYSGMQTALEAASMEAFNGSDRALVTNGDAGSDRDGIIGDELEEANYGKYDPGKAVYGQEAAMAPVGDNLTSSSSSSSSSSSRSRDDVTEPTFAAQTVQGSSVKNLASMFGEASKNEPIAEKKALAEPAETVAPRGGSVTDRWLNRGNDEDASNTAGVFTAKPLKEKSSDAAIPSDTIAEPHLGDQVSRGSSVKDLAAAFREPSEDRTVTKKAAVAEPAAATGSGGGSVMNRWLNRGNEDDDVTTASAIAAKPSGDKVTPKHSDSVEPAGTGMSRGSSVKDRWLNRGSEDDMGAPAAAAASVSASSRKQSGDSSAAPTATNSVMNRYARVLSGKSDMSDKADNTNIDNGLSLAGAKSASGEKAAPAAPSSVMSRYANVAEPEQPSIPKTTSAKKASKWGTPGASTKPLAERKEEAPVEVVAAVPAVVVQAPVVIVGAPAVAVVDQQPSTSAVSGDQVGFVDETNYNFKNAFSMFGGK</sequence>
<protein>
    <submittedName>
        <fullName evidence="4">Uncharacterized protein</fullName>
    </submittedName>
</protein>
<feature type="region of interest" description="Disordered" evidence="3">
    <location>
        <begin position="483"/>
        <end position="507"/>
    </location>
</feature>
<feature type="region of interest" description="Disordered" evidence="3">
    <location>
        <begin position="542"/>
        <end position="738"/>
    </location>
</feature>
<reference evidence="4" key="1">
    <citation type="submission" date="2021-01" db="EMBL/GenBank/DDBJ databases">
        <authorList>
            <person name="Corre E."/>
            <person name="Pelletier E."/>
            <person name="Niang G."/>
            <person name="Scheremetjew M."/>
            <person name="Finn R."/>
            <person name="Kale V."/>
            <person name="Holt S."/>
            <person name="Cochrane G."/>
            <person name="Meng A."/>
            <person name="Brown T."/>
            <person name="Cohen L."/>
        </authorList>
    </citation>
    <scope>NUCLEOTIDE SEQUENCE</scope>
    <source>
        <strain evidence="4">CCMP3124</strain>
    </source>
</reference>
<evidence type="ECO:0000256" key="1">
    <source>
        <dbReference type="ARBA" id="ARBA00022574"/>
    </source>
</evidence>
<feature type="compositionally biased region" description="Low complexity" evidence="3">
    <location>
        <begin position="711"/>
        <end position="723"/>
    </location>
</feature>
<feature type="compositionally biased region" description="Basic and acidic residues" evidence="3">
    <location>
        <begin position="8"/>
        <end position="25"/>
    </location>
</feature>
<feature type="region of interest" description="Disordered" evidence="3">
    <location>
        <begin position="1"/>
        <end position="158"/>
    </location>
</feature>
<gene>
    <name evidence="4" type="ORF">EAUS1353_LOCUS1851</name>
</gene>
<accession>A0A7S1TL67</accession>
<feature type="compositionally biased region" description="Low complexity" evidence="3">
    <location>
        <begin position="489"/>
        <end position="499"/>
    </location>
</feature>
<feature type="region of interest" description="Disordered" evidence="3">
    <location>
        <begin position="798"/>
        <end position="827"/>
    </location>
</feature>
<name>A0A7S1TL67_9RHOD</name>
<feature type="compositionally biased region" description="Polar residues" evidence="3">
    <location>
        <begin position="724"/>
        <end position="738"/>
    </location>
</feature>